<sequence length="598" mass="66611">MKKWEISQSRSKILFQYGYGYDALGRRTSVTNSGTAFDEPAFNIYGYNSRNELRASNHYLGTSILDTASPVDDEERAYNYDPIGNRINAQQDYDISASAPITSTYVTNSLNQYESVTSGGESISLDYDDDGNLIHKDGVQYVFNCENRLVEVSPLAPVIGDTKVAFAYDYMGRRYLKQSYVYSAGEWSLVSTSTSIWEGWNRIQEKVVLAADSSNEEVTSYVWGLDLSQSLQGAGGVGGLLAVVDADSDVDFYLYDANGNVGQLISATDGTLHATYEYGPFGRLLKSTGSKANENPYRFSTKPMDAETGLYYYGYRYLDVDLGRWVSRDPIGERGGWNLYGFVGNIPIGLVDFLGNKYYPNSSSTSTYDIDYGGPTYGPEPSPGGEIGDIIDSIKGQSRNLADWAYDQIKDLGSSVGDMLTWTETYDSNSNPVPAVYDTNSILSHDTGWADAENYDKAMFAAFKGLVGFLATYKAGIEVAVVGALVSGAASDFFVKQFRITGKSMIRREWYGSITYRLSTEGIEQFYDYHSSGPDERVVIELYVYERFKCGSKVIAEKEPYLWPGFIEVNKFLQNLRDPFYEKDITTFYPFGADTLTY</sequence>
<evidence type="ECO:0000313" key="2">
    <source>
        <dbReference type="Proteomes" id="UP000183994"/>
    </source>
</evidence>
<accession>A0A1M6NKA2</accession>
<dbReference type="PANTHER" id="PTHR32305">
    <property type="match status" value="1"/>
</dbReference>
<dbReference type="PANTHER" id="PTHR32305:SF15">
    <property type="entry name" value="PROTEIN RHSA-RELATED"/>
    <property type="match status" value="1"/>
</dbReference>
<dbReference type="AlphaFoldDB" id="A0A1M6NKA2"/>
<organism evidence="1 2">
    <name type="scientific">Desulfatibacillum alkenivorans DSM 16219</name>
    <dbReference type="NCBI Taxonomy" id="1121393"/>
    <lineage>
        <taxon>Bacteria</taxon>
        <taxon>Pseudomonadati</taxon>
        <taxon>Thermodesulfobacteriota</taxon>
        <taxon>Desulfobacteria</taxon>
        <taxon>Desulfobacterales</taxon>
        <taxon>Desulfatibacillaceae</taxon>
        <taxon>Desulfatibacillum</taxon>
    </lineage>
</organism>
<name>A0A1M6NKA2_9BACT</name>
<dbReference type="NCBIfam" id="TIGR03696">
    <property type="entry name" value="Rhs_assc_core"/>
    <property type="match status" value="1"/>
</dbReference>
<keyword evidence="2" id="KW-1185">Reference proteome</keyword>
<proteinExistence type="predicted"/>
<dbReference type="RefSeq" id="WP_073476479.1">
    <property type="nucleotide sequence ID" value="NZ_FQZU01000015.1"/>
</dbReference>
<evidence type="ECO:0000313" key="1">
    <source>
        <dbReference type="EMBL" id="SHJ96024.1"/>
    </source>
</evidence>
<dbReference type="STRING" id="1121393.SAMN02745216_02610"/>
<dbReference type="EMBL" id="FQZU01000015">
    <property type="protein sequence ID" value="SHJ96024.1"/>
    <property type="molecule type" value="Genomic_DNA"/>
</dbReference>
<dbReference type="Gene3D" id="2.180.10.10">
    <property type="entry name" value="RHS repeat-associated core"/>
    <property type="match status" value="1"/>
</dbReference>
<reference evidence="2" key="1">
    <citation type="submission" date="2016-11" db="EMBL/GenBank/DDBJ databases">
        <authorList>
            <person name="Varghese N."/>
            <person name="Submissions S."/>
        </authorList>
    </citation>
    <scope>NUCLEOTIDE SEQUENCE [LARGE SCALE GENOMIC DNA]</scope>
    <source>
        <strain evidence="2">DSM 16219</strain>
    </source>
</reference>
<protein>
    <submittedName>
        <fullName evidence="1">RHS repeat-associated core domain-containing protein</fullName>
    </submittedName>
</protein>
<dbReference type="InterPro" id="IPR022385">
    <property type="entry name" value="Rhs_assc_core"/>
</dbReference>
<gene>
    <name evidence="1" type="ORF">SAMN02745216_02610</name>
</gene>
<dbReference type="Proteomes" id="UP000183994">
    <property type="component" value="Unassembled WGS sequence"/>
</dbReference>
<dbReference type="OrthoDB" id="173976at2"/>
<dbReference type="InterPro" id="IPR050708">
    <property type="entry name" value="T6SS_VgrG/RHS"/>
</dbReference>